<keyword evidence="13 16" id="KW-0717">Septation</keyword>
<evidence type="ECO:0000256" key="1">
    <source>
        <dbReference type="ARBA" id="ARBA00004370"/>
    </source>
</evidence>
<proteinExistence type="inferred from homology"/>
<dbReference type="SUPFAM" id="SSF56519">
    <property type="entry name" value="Penicillin binding protein dimerisation domain"/>
    <property type="match status" value="1"/>
</dbReference>
<keyword evidence="20" id="KW-1185">Reference proteome</keyword>
<dbReference type="GO" id="GO:0006508">
    <property type="term" value="P:proteolysis"/>
    <property type="evidence" value="ECO:0007669"/>
    <property type="project" value="UniProtKB-KW"/>
</dbReference>
<comment type="catalytic activity">
    <reaction evidence="16">
        <text>Preferential cleavage: (Ac)2-L-Lys-D-Ala-|-D-Ala. Also transpeptidation of peptidyl-alanyl moieties that are N-acyl substituents of D-alanine.</text>
        <dbReference type="EC" id="3.4.16.4"/>
    </reaction>
</comment>
<keyword evidence="3 16" id="KW-0997">Cell inner membrane</keyword>
<evidence type="ECO:0000256" key="16">
    <source>
        <dbReference type="HAMAP-Rule" id="MF_02080"/>
    </source>
</evidence>
<dbReference type="PANTHER" id="PTHR30627">
    <property type="entry name" value="PEPTIDOGLYCAN D,D-TRANSPEPTIDASE"/>
    <property type="match status" value="1"/>
</dbReference>
<dbReference type="GO" id="GO:0009252">
    <property type="term" value="P:peptidoglycan biosynthetic process"/>
    <property type="evidence" value="ECO:0007669"/>
    <property type="project" value="UniProtKB-UniRule"/>
</dbReference>
<evidence type="ECO:0000256" key="9">
    <source>
        <dbReference type="ARBA" id="ARBA00022960"/>
    </source>
</evidence>
<comment type="caution">
    <text evidence="19">The sequence shown here is derived from an EMBL/GenBank/DDBJ whole genome shotgun (WGS) entry which is preliminary data.</text>
</comment>
<feature type="transmembrane region" description="Helical" evidence="16">
    <location>
        <begin position="40"/>
        <end position="57"/>
    </location>
</feature>
<dbReference type="Gene3D" id="3.90.1310.10">
    <property type="entry name" value="Penicillin-binding protein 2a (Domain 2)"/>
    <property type="match status" value="1"/>
</dbReference>
<keyword evidence="6 16" id="KW-0645">Protease</keyword>
<evidence type="ECO:0000256" key="10">
    <source>
        <dbReference type="ARBA" id="ARBA00022984"/>
    </source>
</evidence>
<reference evidence="19 20" key="1">
    <citation type="submission" date="2018-02" db="EMBL/GenBank/DDBJ databases">
        <title>Subsurface microbial communities from deep shales in Ohio and West Virginia, USA.</title>
        <authorList>
            <person name="Wrighton K."/>
        </authorList>
    </citation>
    <scope>NUCLEOTIDE SEQUENCE [LARGE SCALE GENOMIC DNA]</scope>
    <source>
        <strain evidence="19 20">OWC-G53F</strain>
    </source>
</reference>
<dbReference type="InterPro" id="IPR005311">
    <property type="entry name" value="PBP_dimer"/>
</dbReference>
<evidence type="ECO:0000313" key="20">
    <source>
        <dbReference type="Proteomes" id="UP000238071"/>
    </source>
</evidence>
<dbReference type="InterPro" id="IPR050515">
    <property type="entry name" value="Beta-lactam/transpept"/>
</dbReference>
<feature type="active site" description="Acyl-ester intermediate" evidence="16">
    <location>
        <position position="318"/>
    </location>
</feature>
<keyword evidence="2 16" id="KW-1003">Cell membrane</keyword>
<evidence type="ECO:0000256" key="8">
    <source>
        <dbReference type="ARBA" id="ARBA00022801"/>
    </source>
</evidence>
<dbReference type="OrthoDB" id="9766847at2"/>
<dbReference type="InterPro" id="IPR012338">
    <property type="entry name" value="Beta-lactam/transpept-like"/>
</dbReference>
<dbReference type="Gene3D" id="3.30.450.330">
    <property type="match status" value="1"/>
</dbReference>
<keyword evidence="8 16" id="KW-0378">Hydrolase</keyword>
<feature type="domain" description="Penicillin-binding protein transpeptidase" evidence="17">
    <location>
        <begin position="272"/>
        <end position="566"/>
    </location>
</feature>
<evidence type="ECO:0000256" key="6">
    <source>
        <dbReference type="ARBA" id="ARBA00022670"/>
    </source>
</evidence>
<dbReference type="Gene3D" id="3.40.710.10">
    <property type="entry name" value="DD-peptidase/beta-lactamase superfamily"/>
    <property type="match status" value="1"/>
</dbReference>
<evidence type="ECO:0000256" key="4">
    <source>
        <dbReference type="ARBA" id="ARBA00022618"/>
    </source>
</evidence>
<dbReference type="GO" id="GO:0008955">
    <property type="term" value="F:peptidoglycan glycosyltransferase activity"/>
    <property type="evidence" value="ECO:0007669"/>
    <property type="project" value="InterPro"/>
</dbReference>
<protein>
    <recommendedName>
        <fullName evidence="16">Peptidoglycan D,D-transpeptidase FtsI</fullName>
        <ecNumber evidence="16">3.4.16.4</ecNumber>
    </recommendedName>
    <alternativeName>
        <fullName evidence="16">Penicillin-binding protein 3</fullName>
        <shortName evidence="16">PBP-3</shortName>
    </alternativeName>
</protein>
<evidence type="ECO:0000256" key="2">
    <source>
        <dbReference type="ARBA" id="ARBA00022475"/>
    </source>
</evidence>
<keyword evidence="14 16" id="KW-0131">Cell cycle</keyword>
<evidence type="ECO:0000256" key="14">
    <source>
        <dbReference type="ARBA" id="ARBA00023306"/>
    </source>
</evidence>
<evidence type="ECO:0000256" key="3">
    <source>
        <dbReference type="ARBA" id="ARBA00022519"/>
    </source>
</evidence>
<dbReference type="EMBL" id="PTIY01000004">
    <property type="protein sequence ID" value="PPK72237.1"/>
    <property type="molecule type" value="Genomic_DNA"/>
</dbReference>
<dbReference type="Pfam" id="PF03717">
    <property type="entry name" value="PBP_dimer"/>
    <property type="match status" value="1"/>
</dbReference>
<comment type="similarity">
    <text evidence="16">Belongs to the transpeptidase family. FtsI subfamily.</text>
</comment>
<dbReference type="GO" id="GO:0008360">
    <property type="term" value="P:regulation of cell shape"/>
    <property type="evidence" value="ECO:0007669"/>
    <property type="project" value="UniProtKB-KW"/>
</dbReference>
<dbReference type="AlphaFoldDB" id="A0A2S6H469"/>
<feature type="domain" description="Penicillin-binding protein dimerisation" evidence="18">
    <location>
        <begin position="81"/>
        <end position="230"/>
    </location>
</feature>
<evidence type="ECO:0000256" key="5">
    <source>
        <dbReference type="ARBA" id="ARBA00022645"/>
    </source>
</evidence>
<dbReference type="InterPro" id="IPR036138">
    <property type="entry name" value="PBP_dimer_sf"/>
</dbReference>
<sequence>MIHFQGKNKASKPFGDFSGRPHRFVADSDTSAIYSGRRKVVVVFIMTCMAALVGRAFDLQVLNNQFLKEQGDMRHVSDVSVSAYRGMIKDRNGAPLAISTPVESIWMNPQQIEPGKESEIRQMEMLLNLPKGKIDELIKGDAHRQFAYIARQINPVVADQVKALKLAGIYFEREFKRFYPAGEVSSHLIGFTDIDDVGQAGLEFGYEKSLKGIPGSKRVIRDGQRRIIEDVENIKEPVAGRNLDLSIDQRIQYLAYRELQLAVNQHKAKSAALVVLDAKSGEILAAVNQPSFNPNTRKGLKESLYRNRAITDVFEPGSTVKPFVVAAALDGRYVKPDEVFETHGFLQVGNHLVKDVHNYGTLDLTGVLKKSSNVAVSQMALRMPPEYFWGIYHKLGLGVAAGSGFPGEANGSLLDYQSWHEFDRATLSFGYGVSTSALQLARAYTALADDGILHSVSLLRRDEDVDQQRVFSAKTAKRVRAMMETVLMKDGTAYEGRVDGYSAAGKTGTVKKAGAGGYVEKSYFSVFAGMAPAKNPRLITVVMIDEPSAGQYYGGIVSAPVFSKVMAGALRVLEVAPDQQDNMPILLTRQGS</sequence>
<keyword evidence="4 16" id="KW-0132">Cell division</keyword>
<dbReference type="GO" id="GO:0071555">
    <property type="term" value="P:cell wall organization"/>
    <property type="evidence" value="ECO:0007669"/>
    <property type="project" value="UniProtKB-KW"/>
</dbReference>
<dbReference type="InterPro" id="IPR001460">
    <property type="entry name" value="PCN-bd_Tpept"/>
</dbReference>
<dbReference type="PANTHER" id="PTHR30627:SF1">
    <property type="entry name" value="PEPTIDOGLYCAN D,D-TRANSPEPTIDASE FTSI"/>
    <property type="match status" value="1"/>
</dbReference>
<evidence type="ECO:0000259" key="17">
    <source>
        <dbReference type="Pfam" id="PF00905"/>
    </source>
</evidence>
<keyword evidence="7 16" id="KW-0812">Transmembrane</keyword>
<evidence type="ECO:0000256" key="11">
    <source>
        <dbReference type="ARBA" id="ARBA00022989"/>
    </source>
</evidence>
<dbReference type="HAMAP" id="MF_02080">
    <property type="entry name" value="FtsI_transpept"/>
    <property type="match status" value="1"/>
</dbReference>
<keyword evidence="9 16" id="KW-0133">Cell shape</keyword>
<comment type="pathway">
    <text evidence="16">Cell wall biogenesis; peptidoglycan biosynthesis.</text>
</comment>
<organism evidence="19 20">
    <name type="scientific">Methylobacter tundripaludum</name>
    <dbReference type="NCBI Taxonomy" id="173365"/>
    <lineage>
        <taxon>Bacteria</taxon>
        <taxon>Pseudomonadati</taxon>
        <taxon>Pseudomonadota</taxon>
        <taxon>Gammaproteobacteria</taxon>
        <taxon>Methylococcales</taxon>
        <taxon>Methylococcaceae</taxon>
        <taxon>Methylobacter</taxon>
    </lineage>
</organism>
<evidence type="ECO:0000256" key="13">
    <source>
        <dbReference type="ARBA" id="ARBA00023210"/>
    </source>
</evidence>
<keyword evidence="11 16" id="KW-1133">Transmembrane helix</keyword>
<keyword evidence="5 16" id="KW-0121">Carboxypeptidase</keyword>
<evidence type="ECO:0000313" key="19">
    <source>
        <dbReference type="EMBL" id="PPK72237.1"/>
    </source>
</evidence>
<evidence type="ECO:0000256" key="15">
    <source>
        <dbReference type="ARBA" id="ARBA00023316"/>
    </source>
</evidence>
<evidence type="ECO:0000259" key="18">
    <source>
        <dbReference type="Pfam" id="PF03717"/>
    </source>
</evidence>
<keyword evidence="15 16" id="KW-0961">Cell wall biogenesis/degradation</keyword>
<dbReference type="Proteomes" id="UP000238071">
    <property type="component" value="Unassembled WGS sequence"/>
</dbReference>
<name>A0A2S6H469_9GAMM</name>
<dbReference type="SUPFAM" id="SSF56601">
    <property type="entry name" value="beta-lactamase/transpeptidase-like"/>
    <property type="match status" value="1"/>
</dbReference>
<evidence type="ECO:0000256" key="12">
    <source>
        <dbReference type="ARBA" id="ARBA00023136"/>
    </source>
</evidence>
<accession>A0A2S6H469</accession>
<dbReference type="GO" id="GO:0005886">
    <property type="term" value="C:plasma membrane"/>
    <property type="evidence" value="ECO:0007669"/>
    <property type="project" value="UniProtKB-SubCell"/>
</dbReference>
<keyword evidence="12 16" id="KW-0472">Membrane</keyword>
<keyword evidence="10 16" id="KW-0573">Peptidoglycan synthesis</keyword>
<dbReference type="UniPathway" id="UPA00219"/>
<dbReference type="Gene3D" id="1.10.150.770">
    <property type="match status" value="1"/>
</dbReference>
<comment type="subcellular location">
    <subcellularLocation>
        <location evidence="16">Cell inner membrane</location>
        <topology evidence="16">Single-pass membrane protein</topology>
    </subcellularLocation>
    <subcellularLocation>
        <location evidence="1">Membrane</location>
    </subcellularLocation>
</comment>
<gene>
    <name evidence="16" type="primary">ftsI</name>
    <name evidence="19" type="ORF">B0F88_10429</name>
</gene>
<dbReference type="GO" id="GO:0008658">
    <property type="term" value="F:penicillin binding"/>
    <property type="evidence" value="ECO:0007669"/>
    <property type="project" value="InterPro"/>
</dbReference>
<dbReference type="InterPro" id="IPR037532">
    <property type="entry name" value="FtsI_transpept"/>
</dbReference>
<dbReference type="GO" id="GO:0009002">
    <property type="term" value="F:serine-type D-Ala-D-Ala carboxypeptidase activity"/>
    <property type="evidence" value="ECO:0007669"/>
    <property type="project" value="UniProtKB-UniRule"/>
</dbReference>
<dbReference type="Pfam" id="PF00905">
    <property type="entry name" value="Transpeptidase"/>
    <property type="match status" value="1"/>
</dbReference>
<comment type="function">
    <text evidence="16">Catalyzes cross-linking of the peptidoglycan cell wall at the division septum.</text>
</comment>
<dbReference type="GO" id="GO:0000917">
    <property type="term" value="P:division septum assembly"/>
    <property type="evidence" value="ECO:0007669"/>
    <property type="project" value="UniProtKB-KW"/>
</dbReference>
<dbReference type="RefSeq" id="WP_104423039.1">
    <property type="nucleotide sequence ID" value="NZ_PTIY01000004.1"/>
</dbReference>
<evidence type="ECO:0000256" key="7">
    <source>
        <dbReference type="ARBA" id="ARBA00022692"/>
    </source>
</evidence>
<dbReference type="EC" id="3.4.16.4" evidence="16"/>
<dbReference type="GO" id="GO:0043093">
    <property type="term" value="P:FtsZ-dependent cytokinesis"/>
    <property type="evidence" value="ECO:0007669"/>
    <property type="project" value="UniProtKB-UniRule"/>
</dbReference>